<evidence type="ECO:0000256" key="1">
    <source>
        <dbReference type="SAM" id="SignalP"/>
    </source>
</evidence>
<dbReference type="AlphaFoldDB" id="A0A7W9F280"/>
<proteinExistence type="predicted"/>
<dbReference type="EMBL" id="JACIJR010000002">
    <property type="protein sequence ID" value="MBB5728524.1"/>
    <property type="molecule type" value="Genomic_DNA"/>
</dbReference>
<evidence type="ECO:0000313" key="2">
    <source>
        <dbReference type="EMBL" id="MBB5728524.1"/>
    </source>
</evidence>
<keyword evidence="3" id="KW-1185">Reference proteome</keyword>
<keyword evidence="1" id="KW-0732">Signal</keyword>
<gene>
    <name evidence="2" type="ORF">FHS99_000994</name>
</gene>
<feature type="chain" id="PRO_5031266751" evidence="1">
    <location>
        <begin position="22"/>
        <end position="173"/>
    </location>
</feature>
<accession>A0A7W9F280</accession>
<dbReference type="Proteomes" id="UP000546701">
    <property type="component" value="Unassembled WGS sequence"/>
</dbReference>
<dbReference type="OrthoDB" id="7594050at2"/>
<reference evidence="2 3" key="1">
    <citation type="submission" date="2020-08" db="EMBL/GenBank/DDBJ databases">
        <title>Genomic Encyclopedia of Type Strains, Phase IV (KMG-IV): sequencing the most valuable type-strain genomes for metagenomic binning, comparative biology and taxonomic classification.</title>
        <authorList>
            <person name="Goeker M."/>
        </authorList>
    </citation>
    <scope>NUCLEOTIDE SEQUENCE [LARGE SCALE GENOMIC DNA]</scope>
    <source>
        <strain evidence="2 3">DSM 103336</strain>
    </source>
</reference>
<feature type="signal peptide" evidence="1">
    <location>
        <begin position="1"/>
        <end position="21"/>
    </location>
</feature>
<organism evidence="2 3">
    <name type="scientific">Sphingomonas prati</name>
    <dbReference type="NCBI Taxonomy" id="1843237"/>
    <lineage>
        <taxon>Bacteria</taxon>
        <taxon>Pseudomonadati</taxon>
        <taxon>Pseudomonadota</taxon>
        <taxon>Alphaproteobacteria</taxon>
        <taxon>Sphingomonadales</taxon>
        <taxon>Sphingomonadaceae</taxon>
        <taxon>Sphingomonas</taxon>
    </lineage>
</organism>
<name>A0A7W9F280_9SPHN</name>
<evidence type="ECO:0000313" key="3">
    <source>
        <dbReference type="Proteomes" id="UP000546701"/>
    </source>
</evidence>
<sequence length="173" mass="17585">MPSKTPIALLLAATLAGPALAQSDCLTEAEGRSVVAYALPAAIEATAARCRPALPASAWLNRGGASLAARYRRDGGGNAAAALPVFEKLSGQQVPDMLDPSTVTNIVEKLISDRIGTAVATRDCAAVSRIAEQISPLPIGNVAALLVGLVQLDRSLASRTGISICPTSTAGAR</sequence>
<comment type="caution">
    <text evidence="2">The sequence shown here is derived from an EMBL/GenBank/DDBJ whole genome shotgun (WGS) entry which is preliminary data.</text>
</comment>
<protein>
    <submittedName>
        <fullName evidence="2">Uncharacterized protein</fullName>
    </submittedName>
</protein>
<dbReference type="RefSeq" id="WP_157177603.1">
    <property type="nucleotide sequence ID" value="NZ_BMJP01000001.1"/>
</dbReference>